<evidence type="ECO:0000313" key="3">
    <source>
        <dbReference type="Proteomes" id="UP001225933"/>
    </source>
</evidence>
<dbReference type="Proteomes" id="UP001225933">
    <property type="component" value="Unassembled WGS sequence"/>
</dbReference>
<evidence type="ECO:0000313" key="2">
    <source>
        <dbReference type="EMBL" id="MDN4015233.1"/>
    </source>
</evidence>
<gene>
    <name evidence="2" type="ORF">QX233_22555</name>
</gene>
<feature type="compositionally biased region" description="Low complexity" evidence="1">
    <location>
        <begin position="1"/>
        <end position="19"/>
    </location>
</feature>
<feature type="region of interest" description="Disordered" evidence="1">
    <location>
        <begin position="1"/>
        <end position="42"/>
    </location>
</feature>
<protein>
    <submittedName>
        <fullName evidence="2">Uncharacterized protein</fullName>
    </submittedName>
</protein>
<name>A0AAJ1RBZ2_9FLAO</name>
<reference evidence="2" key="1">
    <citation type="submission" date="2023-06" db="EMBL/GenBank/DDBJ databases">
        <title>Two Chryseobacterium gambrini strains from China.</title>
        <authorList>
            <person name="Zeng J."/>
            <person name="Wu Y."/>
        </authorList>
    </citation>
    <scope>NUCLEOTIDE SEQUENCE</scope>
    <source>
        <strain evidence="2">SQ219</strain>
    </source>
</reference>
<accession>A0AAJ1RBZ2</accession>
<feature type="non-terminal residue" evidence="2">
    <location>
        <position position="90"/>
    </location>
</feature>
<organism evidence="2 3">
    <name type="scientific">Chryseobacterium gambrini</name>
    <dbReference type="NCBI Taxonomy" id="373672"/>
    <lineage>
        <taxon>Bacteria</taxon>
        <taxon>Pseudomonadati</taxon>
        <taxon>Bacteroidota</taxon>
        <taxon>Flavobacteriia</taxon>
        <taxon>Flavobacteriales</taxon>
        <taxon>Weeksellaceae</taxon>
        <taxon>Chryseobacterium group</taxon>
        <taxon>Chryseobacterium</taxon>
    </lineage>
</organism>
<sequence>PTATPTSTPTPTATPTSTPEPTPAGDLDPVSAMSSLPPGVEGEQVTNVTALAAANQRALTAGGFDLRMDIDNSTREGSGAIRIANDTESS</sequence>
<proteinExistence type="predicted"/>
<evidence type="ECO:0000256" key="1">
    <source>
        <dbReference type="SAM" id="MobiDB-lite"/>
    </source>
</evidence>
<feature type="region of interest" description="Disordered" evidence="1">
    <location>
        <begin position="71"/>
        <end position="90"/>
    </location>
</feature>
<dbReference type="AlphaFoldDB" id="A0AAJ1RBZ2"/>
<comment type="caution">
    <text evidence="2">The sequence shown here is derived from an EMBL/GenBank/DDBJ whole genome shotgun (WGS) entry which is preliminary data.</text>
</comment>
<feature type="non-terminal residue" evidence="2">
    <location>
        <position position="1"/>
    </location>
</feature>
<dbReference type="EMBL" id="JAUHGV010000181">
    <property type="protein sequence ID" value="MDN4015233.1"/>
    <property type="molecule type" value="Genomic_DNA"/>
</dbReference>